<dbReference type="SUPFAM" id="SSF53335">
    <property type="entry name" value="S-adenosyl-L-methionine-dependent methyltransferases"/>
    <property type="match status" value="1"/>
</dbReference>
<reference evidence="2 3" key="1">
    <citation type="submission" date="2022-11" db="EMBL/GenBank/DDBJ databases">
        <title>Study of microbial diversity in lake waters.</title>
        <authorList>
            <person name="Zhang J."/>
        </authorList>
    </citation>
    <scope>NUCLEOTIDE SEQUENCE [LARGE SCALE GENOMIC DNA]</scope>
    <source>
        <strain evidence="2 3">DT12</strain>
    </source>
</reference>
<feature type="domain" description="Methyltransferase small" evidence="1">
    <location>
        <begin position="35"/>
        <end position="131"/>
    </location>
</feature>
<dbReference type="CDD" id="cd02440">
    <property type="entry name" value="AdoMet_MTases"/>
    <property type="match status" value="1"/>
</dbReference>
<organism evidence="2 3">
    <name type="scientific">Tumebacillus lacus</name>
    <dbReference type="NCBI Taxonomy" id="2995335"/>
    <lineage>
        <taxon>Bacteria</taxon>
        <taxon>Bacillati</taxon>
        <taxon>Bacillota</taxon>
        <taxon>Bacilli</taxon>
        <taxon>Bacillales</taxon>
        <taxon>Alicyclobacillaceae</taxon>
        <taxon>Tumebacillus</taxon>
    </lineage>
</organism>
<evidence type="ECO:0000259" key="1">
    <source>
        <dbReference type="Pfam" id="PF05175"/>
    </source>
</evidence>
<dbReference type="Pfam" id="PF05175">
    <property type="entry name" value="MTS"/>
    <property type="match status" value="1"/>
</dbReference>
<sequence length="253" mass="28459">MTFELREGERLDDLQAKGLQIIQSDEVFSFSLDAVLLARYATVRRRDRVIDLGTGNGVMPLLLTARSDLPRGEIVGLEIQERLADMAERNVRGNALEDTIKIVHGDTREAVDLFGKESFDTVICNPPYRPAGVGDQSENEHVRIAKHEITCTLDQAISAAAGLCRYDGRVAFVHRPDRLADIIALMRHHRLEPKRLCLVHPRPHKQPNILLIEALKGGRPELRIDPPLIVHREDGSYTDAILDIYAGRGEWPR</sequence>
<gene>
    <name evidence="2" type="ORF">OS242_18570</name>
</gene>
<dbReference type="InterPro" id="IPR002052">
    <property type="entry name" value="DNA_methylase_N6_adenine_CS"/>
</dbReference>
<dbReference type="Proteomes" id="UP001208017">
    <property type="component" value="Unassembled WGS sequence"/>
</dbReference>
<comment type="caution">
    <text evidence="2">The sequence shown here is derived from an EMBL/GenBank/DDBJ whole genome shotgun (WGS) entry which is preliminary data.</text>
</comment>
<evidence type="ECO:0000313" key="3">
    <source>
        <dbReference type="Proteomes" id="UP001208017"/>
    </source>
</evidence>
<name>A0ABT3X695_9BACL</name>
<dbReference type="Gene3D" id="3.40.50.150">
    <property type="entry name" value="Vaccinia Virus protein VP39"/>
    <property type="match status" value="1"/>
</dbReference>
<proteinExistence type="predicted"/>
<dbReference type="PANTHER" id="PTHR47739">
    <property type="entry name" value="TRNA1(VAL) (ADENINE(37)-N6)-METHYLTRANSFERASE"/>
    <property type="match status" value="1"/>
</dbReference>
<dbReference type="RefSeq" id="WP_267153195.1">
    <property type="nucleotide sequence ID" value="NZ_JAPMLT010000014.1"/>
</dbReference>
<dbReference type="InterPro" id="IPR029063">
    <property type="entry name" value="SAM-dependent_MTases_sf"/>
</dbReference>
<dbReference type="PANTHER" id="PTHR47739:SF1">
    <property type="entry name" value="TRNA1(VAL) (ADENINE(37)-N6)-METHYLTRANSFERASE"/>
    <property type="match status" value="1"/>
</dbReference>
<evidence type="ECO:0000313" key="2">
    <source>
        <dbReference type="EMBL" id="MCX7571946.1"/>
    </source>
</evidence>
<protein>
    <submittedName>
        <fullName evidence="2">tRNA1(Val) (Adenine(37)-N6)-methyltransferase</fullName>
    </submittedName>
</protein>
<dbReference type="InterPro" id="IPR007848">
    <property type="entry name" value="Small_mtfrase_dom"/>
</dbReference>
<dbReference type="InterPro" id="IPR050210">
    <property type="entry name" value="tRNA_Adenine-N(6)_MTase"/>
</dbReference>
<dbReference type="PROSITE" id="PS00092">
    <property type="entry name" value="N6_MTASE"/>
    <property type="match status" value="1"/>
</dbReference>
<keyword evidence="3" id="KW-1185">Reference proteome</keyword>
<accession>A0ABT3X695</accession>
<dbReference type="EMBL" id="JAPMLT010000014">
    <property type="protein sequence ID" value="MCX7571946.1"/>
    <property type="molecule type" value="Genomic_DNA"/>
</dbReference>